<sequence length="155" mass="17371">MRQYRRNSPQAAARILALAVLADGELDAAEMSLIDALQDTSRFGLSEQAFEQVLRDFCSDVLTEARVDAAERCMVSPAIMKALFAEIDDEVLRNEIVRLALRIIRADLRFHRGESIFLQAMLRAWQAPASPAPETIKRQHAAMTGIRLQTQPGTY</sequence>
<protein>
    <recommendedName>
        <fullName evidence="3">TerB family tellurite resistance protein</fullName>
    </recommendedName>
</protein>
<reference evidence="2" key="1">
    <citation type="journal article" date="2019" name="Int. J. Syst. Evol. Microbiol.">
        <title>The Global Catalogue of Microorganisms (GCM) 10K type strain sequencing project: providing services to taxonomists for standard genome sequencing and annotation.</title>
        <authorList>
            <consortium name="The Broad Institute Genomics Platform"/>
            <consortium name="The Broad Institute Genome Sequencing Center for Infectious Disease"/>
            <person name="Wu L."/>
            <person name="Ma J."/>
        </authorList>
    </citation>
    <scope>NUCLEOTIDE SEQUENCE [LARGE SCALE GENOMIC DNA]</scope>
    <source>
        <strain evidence="2">JCM 18715</strain>
    </source>
</reference>
<organism evidence="1 2">
    <name type="scientific">Viridibacterium curvum</name>
    <dbReference type="NCBI Taxonomy" id="1101404"/>
    <lineage>
        <taxon>Bacteria</taxon>
        <taxon>Pseudomonadati</taxon>
        <taxon>Pseudomonadota</taxon>
        <taxon>Betaproteobacteria</taxon>
        <taxon>Rhodocyclales</taxon>
        <taxon>Rhodocyclaceae</taxon>
        <taxon>Viridibacterium</taxon>
    </lineage>
</organism>
<keyword evidence="2" id="KW-1185">Reference proteome</keyword>
<evidence type="ECO:0000313" key="1">
    <source>
        <dbReference type="EMBL" id="GAA5165175.1"/>
    </source>
</evidence>
<dbReference type="SUPFAM" id="SSF158682">
    <property type="entry name" value="TerB-like"/>
    <property type="match status" value="1"/>
</dbReference>
<gene>
    <name evidence="1" type="ORF">GCM10025770_20280</name>
</gene>
<proteinExistence type="predicted"/>
<dbReference type="InterPro" id="IPR029024">
    <property type="entry name" value="TerB-like"/>
</dbReference>
<dbReference type="Gene3D" id="1.10.3680.10">
    <property type="entry name" value="TerB-like"/>
    <property type="match status" value="1"/>
</dbReference>
<name>A0ABP9QPW0_9RHOO</name>
<dbReference type="Proteomes" id="UP001500547">
    <property type="component" value="Unassembled WGS sequence"/>
</dbReference>
<dbReference type="EMBL" id="BAABLD010000008">
    <property type="protein sequence ID" value="GAA5165175.1"/>
    <property type="molecule type" value="Genomic_DNA"/>
</dbReference>
<dbReference type="CDD" id="cd07177">
    <property type="entry name" value="terB_like"/>
    <property type="match status" value="1"/>
</dbReference>
<accession>A0ABP9QPW0</accession>
<dbReference type="RefSeq" id="WP_345532821.1">
    <property type="nucleotide sequence ID" value="NZ_BAABLD010000008.1"/>
</dbReference>
<comment type="caution">
    <text evidence="1">The sequence shown here is derived from an EMBL/GenBank/DDBJ whole genome shotgun (WGS) entry which is preliminary data.</text>
</comment>
<evidence type="ECO:0000313" key="2">
    <source>
        <dbReference type="Proteomes" id="UP001500547"/>
    </source>
</evidence>
<evidence type="ECO:0008006" key="3">
    <source>
        <dbReference type="Google" id="ProtNLM"/>
    </source>
</evidence>